<feature type="compositionally biased region" description="Acidic residues" evidence="1">
    <location>
        <begin position="416"/>
        <end position="435"/>
    </location>
</feature>
<accession>A0ABQ5G9R4</accession>
<feature type="region of interest" description="Disordered" evidence="1">
    <location>
        <begin position="355"/>
        <end position="458"/>
    </location>
</feature>
<organism evidence="2 3">
    <name type="scientific">Tanacetum coccineum</name>
    <dbReference type="NCBI Taxonomy" id="301880"/>
    <lineage>
        <taxon>Eukaryota</taxon>
        <taxon>Viridiplantae</taxon>
        <taxon>Streptophyta</taxon>
        <taxon>Embryophyta</taxon>
        <taxon>Tracheophyta</taxon>
        <taxon>Spermatophyta</taxon>
        <taxon>Magnoliopsida</taxon>
        <taxon>eudicotyledons</taxon>
        <taxon>Gunneridae</taxon>
        <taxon>Pentapetalae</taxon>
        <taxon>asterids</taxon>
        <taxon>campanulids</taxon>
        <taxon>Asterales</taxon>
        <taxon>Asteraceae</taxon>
        <taxon>Asteroideae</taxon>
        <taxon>Anthemideae</taxon>
        <taxon>Anthemidinae</taxon>
        <taxon>Tanacetum</taxon>
    </lineage>
</organism>
<feature type="compositionally biased region" description="Polar residues" evidence="1">
    <location>
        <begin position="381"/>
        <end position="394"/>
    </location>
</feature>
<proteinExistence type="predicted"/>
<evidence type="ECO:0000313" key="3">
    <source>
        <dbReference type="Proteomes" id="UP001151760"/>
    </source>
</evidence>
<feature type="compositionally biased region" description="Polar residues" evidence="1">
    <location>
        <begin position="360"/>
        <end position="373"/>
    </location>
</feature>
<reference evidence="2" key="2">
    <citation type="submission" date="2022-01" db="EMBL/GenBank/DDBJ databases">
        <authorList>
            <person name="Yamashiro T."/>
            <person name="Shiraishi A."/>
            <person name="Satake H."/>
            <person name="Nakayama K."/>
        </authorList>
    </citation>
    <scope>NUCLEOTIDE SEQUENCE</scope>
</reference>
<evidence type="ECO:0000256" key="1">
    <source>
        <dbReference type="SAM" id="MobiDB-lite"/>
    </source>
</evidence>
<feature type="compositionally biased region" description="Basic and acidic residues" evidence="1">
    <location>
        <begin position="436"/>
        <end position="453"/>
    </location>
</feature>
<keyword evidence="3" id="KW-1185">Reference proteome</keyword>
<name>A0ABQ5G9R4_9ASTR</name>
<reference evidence="2" key="1">
    <citation type="journal article" date="2022" name="Int. J. Mol. Sci.">
        <title>Draft Genome of Tanacetum Coccineum: Genomic Comparison of Closely Related Tanacetum-Family Plants.</title>
        <authorList>
            <person name="Yamashiro T."/>
            <person name="Shiraishi A."/>
            <person name="Nakayama K."/>
            <person name="Satake H."/>
        </authorList>
    </citation>
    <scope>NUCLEOTIDE SEQUENCE</scope>
</reference>
<dbReference type="EMBL" id="BQNB010018256">
    <property type="protein sequence ID" value="GJT72418.1"/>
    <property type="molecule type" value="Genomic_DNA"/>
</dbReference>
<dbReference type="Proteomes" id="UP001151760">
    <property type="component" value="Unassembled WGS sequence"/>
</dbReference>
<comment type="caution">
    <text evidence="2">The sequence shown here is derived from an EMBL/GenBank/DDBJ whole genome shotgun (WGS) entry which is preliminary data.</text>
</comment>
<evidence type="ECO:0000313" key="2">
    <source>
        <dbReference type="EMBL" id="GJT72418.1"/>
    </source>
</evidence>
<sequence>MNQEAIQQATREEAWVPKADRVKISTINMRIDPTMTQKEETYQVVLDIIKNTSFYKAFLASADVPEIYMQQFWFTITKIKDTNFYEFKLENKKCLVDVEVFRQALNICPRVPGKEFIVPPPEEELLTFLIRLGYKGVLTHLPQMFIDHMHQPWRTRASIINKCLSRKTTIIINHFLTIHKSVPNALPSGLYTIKDNGVLSRMKFVRIGEDIQEYGRAIPDTMLTNDIKQFETYQMFIKYSTCLIHLKKIRGKGSQCKKAVVSKKPASVKVSDESNSEPTRKRIGSRKVINKKVVISVEDNIIPEPDVALELIKSISLTEAAEEEAARQVHATHERIQKGIQTLTPAKQLAANMMQALKASRSQSLTRGSNKGTGVSPGVPNESTIILTTSSEGNGTKPRVPDKEKMYSNEEAEKKDDDDDKSIDIEETDDEETDDEFVRDAEKTEEVKDDNKKAALPPSSSSLLVSLGFSNQFLNLLSDKSTVGNLNDTADAEINSLLDIQIQKEIAQIQSPSILTVPVSVISELAVLSKIPKIPTVSSAITPPPPHSKDVQELKEVDHTTTLLASLKPEIPSAVNAYLGSSLGDVLQKVLQKHAEELKQQYSQQVNYKEAIKELVQANVINEVKNLLPKFLPKAVSDFAILMIQSTIKKALENTPLVVAQSSSQAQSSLKAAESLSEYELKTILFEKMDKSRSYLTHDK</sequence>
<feature type="compositionally biased region" description="Basic and acidic residues" evidence="1">
    <location>
        <begin position="399"/>
        <end position="415"/>
    </location>
</feature>
<gene>
    <name evidence="2" type="ORF">Tco_1031704</name>
</gene>
<protein>
    <submittedName>
        <fullName evidence="2">Uncharacterized protein</fullName>
    </submittedName>
</protein>